<feature type="transmembrane region" description="Helical" evidence="6">
    <location>
        <begin position="283"/>
        <end position="305"/>
    </location>
</feature>
<dbReference type="PROSITE" id="PS50111">
    <property type="entry name" value="CHEMOTAXIS_TRANSDUC_2"/>
    <property type="match status" value="1"/>
</dbReference>
<dbReference type="PROSITE" id="PS50192">
    <property type="entry name" value="T_SNARE"/>
    <property type="match status" value="1"/>
</dbReference>
<dbReference type="PROSITE" id="PS50885">
    <property type="entry name" value="HAMP"/>
    <property type="match status" value="1"/>
</dbReference>
<name>A0A7X4LP40_9VIBR</name>
<evidence type="ECO:0000313" key="10">
    <source>
        <dbReference type="EMBL" id="MZI95360.1"/>
    </source>
</evidence>
<dbReference type="GO" id="GO:0005886">
    <property type="term" value="C:plasma membrane"/>
    <property type="evidence" value="ECO:0007669"/>
    <property type="project" value="UniProtKB-SubCell"/>
</dbReference>
<evidence type="ECO:0000256" key="4">
    <source>
        <dbReference type="ARBA" id="ARBA00029447"/>
    </source>
</evidence>
<keyword evidence="6" id="KW-0812">Transmembrane</keyword>
<dbReference type="EMBL" id="WEKT01000053">
    <property type="protein sequence ID" value="MZI95360.1"/>
    <property type="molecule type" value="Genomic_DNA"/>
</dbReference>
<keyword evidence="2" id="KW-0997">Cell inner membrane</keyword>
<evidence type="ECO:0000259" key="8">
    <source>
        <dbReference type="PROSITE" id="PS50192"/>
    </source>
</evidence>
<gene>
    <name evidence="10" type="ORF">F9817_19480</name>
</gene>
<comment type="caution">
    <text evidence="10">The sequence shown here is derived from an EMBL/GenBank/DDBJ whole genome shotgun (WGS) entry which is preliminary data.</text>
</comment>
<keyword evidence="2" id="KW-1003">Cell membrane</keyword>
<dbReference type="PANTHER" id="PTHR32089">
    <property type="entry name" value="METHYL-ACCEPTING CHEMOTAXIS PROTEIN MCPB"/>
    <property type="match status" value="1"/>
</dbReference>
<evidence type="ECO:0000256" key="1">
    <source>
        <dbReference type="ARBA" id="ARBA00004429"/>
    </source>
</evidence>
<evidence type="ECO:0000259" key="9">
    <source>
        <dbReference type="PROSITE" id="PS50885"/>
    </source>
</evidence>
<keyword evidence="11" id="KW-1185">Reference proteome</keyword>
<sequence>MTNALSNLSVQKKLFSPIILLGILIVIVGVLYMDIQRSIDRAQQELSSSKVVLDQLDTLLLNTEKFINNQSGFDKLAQEYKATQQEINQAQGLKDTMLATKLGEVSGLVTQIDTLFTTNKQLMSNVDKVFTVSIYQSNSYMYDIIAKLIDADKRSDVTTFERQIMNAAVTHTDNNYKIWLLFMNLSKDKSYEKQLFDYLTELDKANDDAMVKLQGTPALAKAEAAGKANRELRALAEKIVANTKQVVSLNQKINTQLNTLVADLKTVDKQSLNTVFNAISSSVLNIVILIAIVIVVIIVLTTIFASSISNPLKLLCGHINKLGQSGGDLTFRIDMKRDDEIGQLAAGINTFLSSLHEIFQGIIKTSNDIENKARESATNSGTTMKAMEVQLQKNSHVQESFNQMEQAINEIAGNASDASNVVQETVASTTEVNEVVDTMLKNIGKVTRDLETATQEIDTLVHDSQEIGTILEVIRGISEQTNLLALNAAIEAARAGEQGRGFAVVADEVRSLAQRTQESTEEIDKMISTLQATSKRVSEVVQGGNKRVMDTNSQSQVVGDKVSTISDMIGNISSMNLTIASAVEEQSSVTQDINVSMQDINQISVESSDAARSSNLTSQAQLQSVQELQSLISRFKV</sequence>
<dbReference type="Pfam" id="PF00672">
    <property type="entry name" value="HAMP"/>
    <property type="match status" value="1"/>
</dbReference>
<evidence type="ECO:0000256" key="5">
    <source>
        <dbReference type="PROSITE-ProRule" id="PRU00284"/>
    </source>
</evidence>
<dbReference type="SMART" id="SM00283">
    <property type="entry name" value="MA"/>
    <property type="match status" value="1"/>
</dbReference>
<accession>A0A7X4LP40</accession>
<proteinExistence type="inferred from homology"/>
<dbReference type="InterPro" id="IPR000727">
    <property type="entry name" value="T_SNARE_dom"/>
</dbReference>
<evidence type="ECO:0000256" key="6">
    <source>
        <dbReference type="SAM" id="Phobius"/>
    </source>
</evidence>
<dbReference type="InterPro" id="IPR003660">
    <property type="entry name" value="HAMP_dom"/>
</dbReference>
<dbReference type="SMART" id="SM00304">
    <property type="entry name" value="HAMP"/>
    <property type="match status" value="1"/>
</dbReference>
<dbReference type="InterPro" id="IPR004089">
    <property type="entry name" value="MCPsignal_dom"/>
</dbReference>
<comment type="subcellular location">
    <subcellularLocation>
        <location evidence="1">Cell inner membrane</location>
        <topology evidence="1">Multi-pass membrane protein</topology>
    </subcellularLocation>
</comment>
<dbReference type="SUPFAM" id="SSF58104">
    <property type="entry name" value="Methyl-accepting chemotaxis protein (MCP) signaling domain"/>
    <property type="match status" value="1"/>
</dbReference>
<evidence type="ECO:0000256" key="3">
    <source>
        <dbReference type="ARBA" id="ARBA00023224"/>
    </source>
</evidence>
<keyword evidence="6" id="KW-1133">Transmembrane helix</keyword>
<dbReference type="GO" id="GO:0007165">
    <property type="term" value="P:signal transduction"/>
    <property type="evidence" value="ECO:0007669"/>
    <property type="project" value="UniProtKB-KW"/>
</dbReference>
<evidence type="ECO:0000313" key="11">
    <source>
        <dbReference type="Proteomes" id="UP000462621"/>
    </source>
</evidence>
<protein>
    <submittedName>
        <fullName evidence="10">HAMP domain-containing protein</fullName>
    </submittedName>
</protein>
<dbReference type="AlphaFoldDB" id="A0A7X4LP40"/>
<dbReference type="FunFam" id="1.10.287.950:FF:000001">
    <property type="entry name" value="Methyl-accepting chemotaxis sensory transducer"/>
    <property type="match status" value="1"/>
</dbReference>
<dbReference type="CDD" id="cd11386">
    <property type="entry name" value="MCP_signal"/>
    <property type="match status" value="1"/>
</dbReference>
<feature type="transmembrane region" description="Helical" evidence="6">
    <location>
        <begin position="14"/>
        <end position="33"/>
    </location>
</feature>
<dbReference type="Gene3D" id="1.10.287.950">
    <property type="entry name" value="Methyl-accepting chemotaxis protein"/>
    <property type="match status" value="1"/>
</dbReference>
<dbReference type="Proteomes" id="UP000462621">
    <property type="component" value="Unassembled WGS sequence"/>
</dbReference>
<dbReference type="GO" id="GO:0006935">
    <property type="term" value="P:chemotaxis"/>
    <property type="evidence" value="ECO:0007669"/>
    <property type="project" value="UniProtKB-ARBA"/>
</dbReference>
<feature type="domain" description="HAMP" evidence="9">
    <location>
        <begin position="306"/>
        <end position="360"/>
    </location>
</feature>
<reference evidence="10 11" key="1">
    <citation type="submission" date="2019-10" db="EMBL/GenBank/DDBJ databases">
        <title>Vibrio sp. nov. isolated from a shrimp pond.</title>
        <authorList>
            <person name="Gomez-Gil B."/>
            <person name="Enciso-Ibarra J."/>
            <person name="Enciso-Ibarra K."/>
            <person name="Bolan-Mejia C."/>
        </authorList>
    </citation>
    <scope>NUCLEOTIDE SEQUENCE [LARGE SCALE GENOMIC DNA]</scope>
    <source>
        <strain evidence="10 11">CAIM 722</strain>
    </source>
</reference>
<comment type="similarity">
    <text evidence="4">Belongs to the methyl-accepting chemotaxis (MCP) protein family.</text>
</comment>
<keyword evidence="3 5" id="KW-0807">Transducer</keyword>
<feature type="domain" description="Methyl-accepting transducer" evidence="7">
    <location>
        <begin position="365"/>
        <end position="601"/>
    </location>
</feature>
<dbReference type="PANTHER" id="PTHR32089:SF112">
    <property type="entry name" value="LYSOZYME-LIKE PROTEIN-RELATED"/>
    <property type="match status" value="1"/>
</dbReference>
<organism evidence="10 11">
    <name type="scientific">Vibrio eleionomae</name>
    <dbReference type="NCBI Taxonomy" id="2653505"/>
    <lineage>
        <taxon>Bacteria</taxon>
        <taxon>Pseudomonadati</taxon>
        <taxon>Pseudomonadota</taxon>
        <taxon>Gammaproteobacteria</taxon>
        <taxon>Vibrionales</taxon>
        <taxon>Vibrionaceae</taxon>
        <taxon>Vibrio</taxon>
    </lineage>
</organism>
<evidence type="ECO:0000259" key="7">
    <source>
        <dbReference type="PROSITE" id="PS50111"/>
    </source>
</evidence>
<dbReference type="Pfam" id="PF00015">
    <property type="entry name" value="MCPsignal"/>
    <property type="match status" value="1"/>
</dbReference>
<keyword evidence="6" id="KW-0472">Membrane</keyword>
<dbReference type="CDD" id="cd06225">
    <property type="entry name" value="HAMP"/>
    <property type="match status" value="1"/>
</dbReference>
<evidence type="ECO:0000256" key="2">
    <source>
        <dbReference type="ARBA" id="ARBA00022519"/>
    </source>
</evidence>
<feature type="domain" description="T-SNARE coiled-coil homology" evidence="8">
    <location>
        <begin position="552"/>
        <end position="601"/>
    </location>
</feature>